<protein>
    <submittedName>
        <fullName evidence="3">DUF1932 domain-containing protein</fullName>
    </submittedName>
</protein>
<dbReference type="SUPFAM" id="SSF51735">
    <property type="entry name" value="NAD(P)-binding Rossmann-fold domains"/>
    <property type="match status" value="1"/>
</dbReference>
<evidence type="ECO:0000259" key="1">
    <source>
        <dbReference type="Pfam" id="PF03446"/>
    </source>
</evidence>
<dbReference type="EMBL" id="JAROCC010000001">
    <property type="protein sequence ID" value="MDN4605874.1"/>
    <property type="molecule type" value="Genomic_DNA"/>
</dbReference>
<dbReference type="InterPro" id="IPR013328">
    <property type="entry name" value="6PGD_dom2"/>
</dbReference>
<feature type="domain" description="6-phosphogluconate dehydrogenase NADP-binding" evidence="1">
    <location>
        <begin position="2"/>
        <end position="126"/>
    </location>
</feature>
<feature type="domain" description="Phosphogluconate dehydrogenase NAD-binding putative C-terminal" evidence="2">
    <location>
        <begin position="193"/>
        <end position="262"/>
    </location>
</feature>
<evidence type="ECO:0000313" key="4">
    <source>
        <dbReference type="Proteomes" id="UP001175097"/>
    </source>
</evidence>
<dbReference type="Proteomes" id="UP001175097">
    <property type="component" value="Unassembled WGS sequence"/>
</dbReference>
<dbReference type="Pfam" id="PF09130">
    <property type="entry name" value="DUF1932"/>
    <property type="match status" value="1"/>
</dbReference>
<reference evidence="3" key="1">
    <citation type="submission" date="2023-03" db="EMBL/GenBank/DDBJ databases">
        <title>MT1 and MT2 Draft Genomes of Novel Species.</title>
        <authorList>
            <person name="Venkateswaran K."/>
        </authorList>
    </citation>
    <scope>NUCLEOTIDE SEQUENCE</scope>
    <source>
        <strain evidence="3">F6_3S_P_2</strain>
    </source>
</reference>
<evidence type="ECO:0000313" key="3">
    <source>
        <dbReference type="EMBL" id="MDN4605874.1"/>
    </source>
</evidence>
<name>A0ABT8JL38_9BACL</name>
<organism evidence="3 4">
    <name type="scientific">Sporosarcina highlanderae</name>
    <dbReference type="NCBI Taxonomy" id="3035916"/>
    <lineage>
        <taxon>Bacteria</taxon>
        <taxon>Bacillati</taxon>
        <taxon>Bacillota</taxon>
        <taxon>Bacilli</taxon>
        <taxon>Bacillales</taxon>
        <taxon>Caryophanaceae</taxon>
        <taxon>Sporosarcina</taxon>
    </lineage>
</organism>
<dbReference type="Pfam" id="PF03446">
    <property type="entry name" value="NAD_binding_2"/>
    <property type="match status" value="1"/>
</dbReference>
<evidence type="ECO:0000259" key="2">
    <source>
        <dbReference type="Pfam" id="PF09130"/>
    </source>
</evidence>
<proteinExistence type="predicted"/>
<dbReference type="InterPro" id="IPR015814">
    <property type="entry name" value="Pgluconate_DH_NAD-bd_C"/>
</dbReference>
<dbReference type="Gene3D" id="3.40.50.720">
    <property type="entry name" value="NAD(P)-binding Rossmann-like Domain"/>
    <property type="match status" value="1"/>
</dbReference>
<dbReference type="SUPFAM" id="SSF48179">
    <property type="entry name" value="6-phosphogluconate dehydrogenase C-terminal domain-like"/>
    <property type="match status" value="1"/>
</dbReference>
<dbReference type="Gene3D" id="1.10.1040.10">
    <property type="entry name" value="N-(1-d-carboxylethyl)-l-norvaline Dehydrogenase, domain 2"/>
    <property type="match status" value="1"/>
</dbReference>
<keyword evidence="4" id="KW-1185">Reference proteome</keyword>
<dbReference type="InterPro" id="IPR006115">
    <property type="entry name" value="6PGDH_NADP-bd"/>
</dbReference>
<dbReference type="InterPro" id="IPR036291">
    <property type="entry name" value="NAD(P)-bd_dom_sf"/>
</dbReference>
<comment type="caution">
    <text evidence="3">The sequence shown here is derived from an EMBL/GenBank/DDBJ whole genome shotgun (WGS) entry which is preliminary data.</text>
</comment>
<accession>A0ABT8JL38</accession>
<dbReference type="InterPro" id="IPR008927">
    <property type="entry name" value="6-PGluconate_DH-like_C_sf"/>
</dbReference>
<sequence length="295" mass="32167">MKVGFIGFGEASFNIALGFNEEGIEGIIAFDASLNNPVYGKIIQERAEKANVNLLPNLEDVVQQSTVIFAAVPADKALDVCTATLPFLQRNTLYIDVSASSPDIKKAISENVIQKGALFVDAALMGPLPVYKHKVPIYASGNGADLMIKLLAGYQMDLTKISDIAGEASAVKLVRSVFMKGLSVLGVEMLEAARKLEIEELVIRSVSETMDKTDFENTLNRLVTGTAIHAERRFTEMSGSNQMLESINVNAIMATAVREKLEYMVEFGLKEKFDGVTPSSYKDVLDQMAQKQSTN</sequence>
<dbReference type="RefSeq" id="WP_301241343.1">
    <property type="nucleotide sequence ID" value="NZ_JAROCC010000001.1"/>
</dbReference>
<gene>
    <name evidence="3" type="ORF">P5G49_00090</name>
</gene>